<dbReference type="RefSeq" id="WP_162386472.1">
    <property type="nucleotide sequence ID" value="NZ_CP045997.1"/>
</dbReference>
<protein>
    <recommendedName>
        <fullName evidence="3">cysteine synthase</fullName>
        <ecNumber evidence="3">2.5.1.47</ecNumber>
    </recommendedName>
</protein>
<dbReference type="PANTHER" id="PTHR10314">
    <property type="entry name" value="CYSTATHIONINE BETA-SYNTHASE"/>
    <property type="match status" value="1"/>
</dbReference>
<keyword evidence="11" id="KW-1185">Reference proteome</keyword>
<dbReference type="EMBL" id="CP045997">
    <property type="protein sequence ID" value="QHV96064.1"/>
    <property type="molecule type" value="Genomic_DNA"/>
</dbReference>
<proteinExistence type="inferred from homology"/>
<dbReference type="CDD" id="cd01561">
    <property type="entry name" value="CBS_like"/>
    <property type="match status" value="1"/>
</dbReference>
<dbReference type="Proteomes" id="UP000464577">
    <property type="component" value="Chromosome"/>
</dbReference>
<keyword evidence="4" id="KW-0028">Amino-acid biosynthesis</keyword>
<evidence type="ECO:0000256" key="1">
    <source>
        <dbReference type="ARBA" id="ARBA00001933"/>
    </source>
</evidence>
<reference evidence="10 11" key="1">
    <citation type="submission" date="2019-11" db="EMBL/GenBank/DDBJ databases">
        <title>Spirosoma endbachense sp. nov., isolated from a natural salt meadow.</title>
        <authorList>
            <person name="Rojas J."/>
            <person name="Ambika Manirajan B."/>
            <person name="Ratering S."/>
            <person name="Suarez C."/>
            <person name="Geissler-Plaum R."/>
            <person name="Schnell S."/>
        </authorList>
    </citation>
    <scope>NUCLEOTIDE SEQUENCE [LARGE SCALE GENOMIC DNA]</scope>
    <source>
        <strain evidence="10 11">I-24</strain>
    </source>
</reference>
<dbReference type="InterPro" id="IPR036052">
    <property type="entry name" value="TrpB-like_PALP_sf"/>
</dbReference>
<dbReference type="Gene3D" id="3.40.50.1100">
    <property type="match status" value="2"/>
</dbReference>
<keyword evidence="5" id="KW-0808">Transferase</keyword>
<organism evidence="10 11">
    <name type="scientific">Spirosoma endbachense</name>
    <dbReference type="NCBI Taxonomy" id="2666025"/>
    <lineage>
        <taxon>Bacteria</taxon>
        <taxon>Pseudomonadati</taxon>
        <taxon>Bacteroidota</taxon>
        <taxon>Cytophagia</taxon>
        <taxon>Cytophagales</taxon>
        <taxon>Cytophagaceae</taxon>
        <taxon>Spirosoma</taxon>
    </lineage>
</organism>
<evidence type="ECO:0000256" key="4">
    <source>
        <dbReference type="ARBA" id="ARBA00022605"/>
    </source>
</evidence>
<accession>A0A6P1VTX4</accession>
<evidence type="ECO:0000256" key="5">
    <source>
        <dbReference type="ARBA" id="ARBA00022679"/>
    </source>
</evidence>
<feature type="domain" description="Tryptophan synthase beta chain-like PALP" evidence="9">
    <location>
        <begin position="11"/>
        <end position="299"/>
    </location>
</feature>
<evidence type="ECO:0000256" key="2">
    <source>
        <dbReference type="ARBA" id="ARBA00007103"/>
    </source>
</evidence>
<dbReference type="AlphaFoldDB" id="A0A6P1VTX4"/>
<keyword evidence="7" id="KW-0198">Cysteine biosynthesis</keyword>
<dbReference type="FunFam" id="3.40.50.1100:FF:000006">
    <property type="entry name" value="Cysteine synthase"/>
    <property type="match status" value="1"/>
</dbReference>
<evidence type="ECO:0000256" key="8">
    <source>
        <dbReference type="ARBA" id="ARBA00047931"/>
    </source>
</evidence>
<dbReference type="InterPro" id="IPR050214">
    <property type="entry name" value="Cys_Synth/Cystath_Beta-Synth"/>
</dbReference>
<dbReference type="InterPro" id="IPR001926">
    <property type="entry name" value="TrpB-like_PALP"/>
</dbReference>
<dbReference type="SUPFAM" id="SSF53686">
    <property type="entry name" value="Tryptophan synthase beta subunit-like PLP-dependent enzymes"/>
    <property type="match status" value="1"/>
</dbReference>
<name>A0A6P1VTX4_9BACT</name>
<evidence type="ECO:0000256" key="3">
    <source>
        <dbReference type="ARBA" id="ARBA00012681"/>
    </source>
</evidence>
<comment type="similarity">
    <text evidence="2">Belongs to the cysteine synthase/cystathionine beta-synthase family.</text>
</comment>
<dbReference type="KEGG" id="senf:GJR95_14065"/>
<dbReference type="EC" id="2.5.1.47" evidence="3"/>
<keyword evidence="6" id="KW-0663">Pyridoxal phosphate</keyword>
<evidence type="ECO:0000256" key="7">
    <source>
        <dbReference type="ARBA" id="ARBA00023192"/>
    </source>
</evidence>
<evidence type="ECO:0000313" key="11">
    <source>
        <dbReference type="Proteomes" id="UP000464577"/>
    </source>
</evidence>
<evidence type="ECO:0000259" key="9">
    <source>
        <dbReference type="Pfam" id="PF00291"/>
    </source>
</evidence>
<gene>
    <name evidence="10" type="ORF">GJR95_14065</name>
</gene>
<sequence length="312" mass="33372">MLDNYASTTLQAIGNTPLVRLNQVVPPNSADVFVKLEYYNPTGSYKDRMALAMIEEAERSGALKPGMTVVECTGGSTGTSLAFVCAVKGYSFQVVTSDAFAKEKLQTMRAFGADLIIVASEGGRITPDLIPSMREKARQLSETDGTYFTDQINNPNSMKGYSRIGQEILQQLDRPVDAFCGGVGTAGMLMGVSRAFREANQTTRIIALEPASAPLLSTGTRGTHTVEGIGIGMVPPLLSKDFYDEVRTVDEIQARQMARMLAKKEGIFAGISSGLNITAALQLAQELGPGHTVVTVACDSGMKYLSGSLYTD</sequence>
<evidence type="ECO:0000313" key="10">
    <source>
        <dbReference type="EMBL" id="QHV96064.1"/>
    </source>
</evidence>
<comment type="catalytic activity">
    <reaction evidence="8">
        <text>O-acetyl-L-serine + hydrogen sulfide = L-cysteine + acetate</text>
        <dbReference type="Rhea" id="RHEA:14829"/>
        <dbReference type="ChEBI" id="CHEBI:29919"/>
        <dbReference type="ChEBI" id="CHEBI:30089"/>
        <dbReference type="ChEBI" id="CHEBI:35235"/>
        <dbReference type="ChEBI" id="CHEBI:58340"/>
        <dbReference type="EC" id="2.5.1.47"/>
    </reaction>
</comment>
<comment type="cofactor">
    <cofactor evidence="1">
        <name>pyridoxal 5'-phosphate</name>
        <dbReference type="ChEBI" id="CHEBI:597326"/>
    </cofactor>
</comment>
<dbReference type="GO" id="GO:0004124">
    <property type="term" value="F:cysteine synthase activity"/>
    <property type="evidence" value="ECO:0007669"/>
    <property type="project" value="UniProtKB-EC"/>
</dbReference>
<evidence type="ECO:0000256" key="6">
    <source>
        <dbReference type="ARBA" id="ARBA00022898"/>
    </source>
</evidence>
<dbReference type="Pfam" id="PF00291">
    <property type="entry name" value="PALP"/>
    <property type="match status" value="1"/>
</dbReference>